<dbReference type="InterPro" id="IPR012914">
    <property type="entry name" value="PucR_dom"/>
</dbReference>
<dbReference type="PANTHER" id="PTHR33744">
    <property type="entry name" value="CARBOHYDRATE DIACID REGULATOR"/>
    <property type="match status" value="1"/>
</dbReference>
<evidence type="ECO:0000313" key="4">
    <source>
        <dbReference type="Proteomes" id="UP000035034"/>
    </source>
</evidence>
<dbReference type="PANTHER" id="PTHR33744:SF1">
    <property type="entry name" value="DNA-BINDING TRANSCRIPTIONAL ACTIVATOR ADER"/>
    <property type="match status" value="1"/>
</dbReference>
<dbReference type="STRING" id="1077974.GOEFS_088_00070"/>
<accession>H0R345</accession>
<dbReference type="InterPro" id="IPR042070">
    <property type="entry name" value="PucR_C-HTH_sf"/>
</dbReference>
<dbReference type="Pfam" id="PF07905">
    <property type="entry name" value="PucR"/>
    <property type="match status" value="1"/>
</dbReference>
<comment type="caution">
    <text evidence="3">The sequence shown here is derived from an EMBL/GenBank/DDBJ whole genome shotgun (WGS) entry which is preliminary data.</text>
</comment>
<reference evidence="3 4" key="1">
    <citation type="submission" date="2011-12" db="EMBL/GenBank/DDBJ databases">
        <title>Whole genome shotgun sequence of Gordonia effusa NBRC 100432.</title>
        <authorList>
            <person name="Yoshida I."/>
            <person name="Takarada H."/>
            <person name="Hosoyama A."/>
            <person name="Tsuchikane K."/>
            <person name="Katsumata H."/>
            <person name="Yamazaki S."/>
            <person name="Fujita N."/>
        </authorList>
    </citation>
    <scope>NUCLEOTIDE SEQUENCE [LARGE SCALE GENOMIC DNA]</scope>
    <source>
        <strain evidence="3 4">NBRC 100432</strain>
    </source>
</reference>
<feature type="domain" description="Purine catabolism PurC-like" evidence="1">
    <location>
        <begin position="4"/>
        <end position="121"/>
    </location>
</feature>
<protein>
    <submittedName>
        <fullName evidence="3">Putative CdaR family transcriptional regulator</fullName>
    </submittedName>
</protein>
<evidence type="ECO:0000259" key="2">
    <source>
        <dbReference type="Pfam" id="PF13556"/>
    </source>
</evidence>
<dbReference type="Gene3D" id="1.10.10.2840">
    <property type="entry name" value="PucR C-terminal helix-turn-helix domain"/>
    <property type="match status" value="1"/>
</dbReference>
<proteinExistence type="predicted"/>
<sequence length="504" mass="53873">MRWLLNQPDLGLHLRAGESGTSAEITFAVTTELANPGQWLSGGELVLTTGIGLPPDASGRRAYMEEFAECGVAAIGFGLGLSYDVIPDELVEHADRLGVPLFEVPLPTPFVAVVKTVMNRLAEQQYEAVMWASRAQPRMTRAAVGGGVASTIRELSNACGGPVFLCDRAGQVIDASGASLDDEISSVVVDLIAEQLRSAEVPDSSVMSSGAGVIVVQSIRVGRRTHGYLAVVFRTQPRVVDQVLIGHANSLLALDFEKPLRLHADQNQVNAGALRILLSRGTDLSRAREVVSSAADEYGRVRVLTILGTDAGALVDIVDEQLTAVGRPGFLLPEPDGASMLVLLRGTDDLDFARRVINAVPARSRRSFRIGMSAPHELTDIEAAVEQSRITAASADHRGTPTDASALVGRTLLASPESRRVLDDLAGIMVDPLIAYDRVNNTELLPSLRAYLEANGQWESAAAVLGVHRHTLRSRISRAEEVLGCDLGSARVRAELLLAILARE</sequence>
<dbReference type="Pfam" id="PF13556">
    <property type="entry name" value="HTH_30"/>
    <property type="match status" value="1"/>
</dbReference>
<dbReference type="InterPro" id="IPR025736">
    <property type="entry name" value="PucR_C-HTH_dom"/>
</dbReference>
<evidence type="ECO:0000259" key="1">
    <source>
        <dbReference type="Pfam" id="PF07905"/>
    </source>
</evidence>
<organism evidence="3 4">
    <name type="scientific">Gordonia effusa NBRC 100432</name>
    <dbReference type="NCBI Taxonomy" id="1077974"/>
    <lineage>
        <taxon>Bacteria</taxon>
        <taxon>Bacillati</taxon>
        <taxon>Actinomycetota</taxon>
        <taxon>Actinomycetes</taxon>
        <taxon>Mycobacteriales</taxon>
        <taxon>Gordoniaceae</taxon>
        <taxon>Gordonia</taxon>
    </lineage>
</organism>
<dbReference type="AlphaFoldDB" id="H0R345"/>
<dbReference type="Proteomes" id="UP000035034">
    <property type="component" value="Unassembled WGS sequence"/>
</dbReference>
<name>H0R345_9ACTN</name>
<dbReference type="InterPro" id="IPR051448">
    <property type="entry name" value="CdaR-like_regulators"/>
</dbReference>
<dbReference type="eggNOG" id="COG2508">
    <property type="taxonomic scope" value="Bacteria"/>
</dbReference>
<feature type="domain" description="PucR C-terminal helix-turn-helix" evidence="2">
    <location>
        <begin position="444"/>
        <end position="502"/>
    </location>
</feature>
<gene>
    <name evidence="3" type="ORF">GOEFS_088_00070</name>
</gene>
<dbReference type="EMBL" id="BAEH01000088">
    <property type="protein sequence ID" value="GAB19496.1"/>
    <property type="molecule type" value="Genomic_DNA"/>
</dbReference>
<keyword evidence="4" id="KW-1185">Reference proteome</keyword>
<evidence type="ECO:0000313" key="3">
    <source>
        <dbReference type="EMBL" id="GAB19496.1"/>
    </source>
</evidence>